<dbReference type="GO" id="GO:0015288">
    <property type="term" value="F:porin activity"/>
    <property type="evidence" value="ECO:0007669"/>
    <property type="project" value="UniProtKB-KW"/>
</dbReference>
<keyword evidence="4" id="KW-1134">Transmembrane beta strand</keyword>
<evidence type="ECO:0000256" key="10">
    <source>
        <dbReference type="ARBA" id="ARBA00023114"/>
    </source>
</evidence>
<keyword evidence="3" id="KW-0813">Transport</keyword>
<keyword evidence="15" id="KW-1133">Transmembrane helix</keyword>
<keyword evidence="8" id="KW-0625">Polysaccharide transport</keyword>
<dbReference type="EMBL" id="DYUD01000021">
    <property type="protein sequence ID" value="HJG89106.1"/>
    <property type="molecule type" value="Genomic_DNA"/>
</dbReference>
<evidence type="ECO:0000256" key="9">
    <source>
        <dbReference type="ARBA" id="ARBA00023065"/>
    </source>
</evidence>
<evidence type="ECO:0000256" key="5">
    <source>
        <dbReference type="ARBA" id="ARBA00022597"/>
    </source>
</evidence>
<evidence type="ECO:0000256" key="1">
    <source>
        <dbReference type="ARBA" id="ARBA00004571"/>
    </source>
</evidence>
<feature type="domain" description="Polysaccharide export protein N-terminal" evidence="17">
    <location>
        <begin position="42"/>
        <end position="138"/>
    </location>
</feature>
<evidence type="ECO:0000259" key="18">
    <source>
        <dbReference type="Pfam" id="PF22461"/>
    </source>
</evidence>
<keyword evidence="14" id="KW-0449">Lipoprotein</keyword>
<feature type="signal peptide" evidence="16">
    <location>
        <begin position="1"/>
        <end position="21"/>
    </location>
</feature>
<keyword evidence="11 15" id="KW-0472">Membrane</keyword>
<dbReference type="Pfam" id="PF02563">
    <property type="entry name" value="Poly_export"/>
    <property type="match status" value="1"/>
</dbReference>
<organism evidence="19 20">
    <name type="scientific">Barnesiella viscericola</name>
    <dbReference type="NCBI Taxonomy" id="397865"/>
    <lineage>
        <taxon>Bacteria</taxon>
        <taxon>Pseudomonadati</taxon>
        <taxon>Bacteroidota</taxon>
        <taxon>Bacteroidia</taxon>
        <taxon>Bacteroidales</taxon>
        <taxon>Barnesiellaceae</taxon>
        <taxon>Barnesiella</taxon>
    </lineage>
</organism>
<evidence type="ECO:0000313" key="20">
    <source>
        <dbReference type="Proteomes" id="UP000757103"/>
    </source>
</evidence>
<dbReference type="GO" id="GO:0015159">
    <property type="term" value="F:polysaccharide transmembrane transporter activity"/>
    <property type="evidence" value="ECO:0007669"/>
    <property type="project" value="InterPro"/>
</dbReference>
<evidence type="ECO:0000256" key="13">
    <source>
        <dbReference type="ARBA" id="ARBA00023237"/>
    </source>
</evidence>
<reference evidence="19" key="1">
    <citation type="journal article" date="2021" name="PeerJ">
        <title>Extensive microbial diversity within the chicken gut microbiome revealed by metagenomics and culture.</title>
        <authorList>
            <person name="Gilroy R."/>
            <person name="Ravi A."/>
            <person name="Getino M."/>
            <person name="Pursley I."/>
            <person name="Horton D.L."/>
            <person name="Alikhan N.F."/>
            <person name="Baker D."/>
            <person name="Gharbi K."/>
            <person name="Hall N."/>
            <person name="Watson M."/>
            <person name="Adriaenssens E.M."/>
            <person name="Foster-Nyarko E."/>
            <person name="Jarju S."/>
            <person name="Secka A."/>
            <person name="Antonio M."/>
            <person name="Oren A."/>
            <person name="Chaudhuri R.R."/>
            <person name="La Ragione R."/>
            <person name="Hildebrand F."/>
            <person name="Pallen M.J."/>
        </authorList>
    </citation>
    <scope>NUCLEOTIDE SEQUENCE</scope>
    <source>
        <strain evidence="19">CHK121-7720</strain>
    </source>
</reference>
<evidence type="ECO:0000256" key="4">
    <source>
        <dbReference type="ARBA" id="ARBA00022452"/>
    </source>
</evidence>
<comment type="similarity">
    <text evidence="2">Belongs to the BexD/CtrA/VexA family.</text>
</comment>
<evidence type="ECO:0000256" key="6">
    <source>
        <dbReference type="ARBA" id="ARBA00022692"/>
    </source>
</evidence>
<dbReference type="GO" id="GO:0006811">
    <property type="term" value="P:monoatomic ion transport"/>
    <property type="evidence" value="ECO:0007669"/>
    <property type="project" value="UniProtKB-KW"/>
</dbReference>
<keyword evidence="12" id="KW-0564">Palmitate</keyword>
<dbReference type="InterPro" id="IPR003715">
    <property type="entry name" value="Poly_export_N"/>
</dbReference>
<keyword evidence="13" id="KW-0998">Cell outer membrane</keyword>
<dbReference type="GO" id="GO:0009279">
    <property type="term" value="C:cell outer membrane"/>
    <property type="evidence" value="ECO:0007669"/>
    <property type="project" value="UniProtKB-SubCell"/>
</dbReference>
<name>A0A921SUW4_9BACT</name>
<keyword evidence="9" id="KW-0406">Ion transport</keyword>
<evidence type="ECO:0000256" key="7">
    <source>
        <dbReference type="ARBA" id="ARBA00022729"/>
    </source>
</evidence>
<keyword evidence="7 16" id="KW-0732">Signal</keyword>
<dbReference type="PROSITE" id="PS51257">
    <property type="entry name" value="PROKAR_LIPOPROTEIN"/>
    <property type="match status" value="1"/>
</dbReference>
<comment type="caution">
    <text evidence="19">The sequence shown here is derived from an EMBL/GenBank/DDBJ whole genome shotgun (WGS) entry which is preliminary data.</text>
</comment>
<evidence type="ECO:0000256" key="12">
    <source>
        <dbReference type="ARBA" id="ARBA00023139"/>
    </source>
</evidence>
<evidence type="ECO:0000313" key="19">
    <source>
        <dbReference type="EMBL" id="HJG89106.1"/>
    </source>
</evidence>
<reference evidence="19" key="2">
    <citation type="submission" date="2021-09" db="EMBL/GenBank/DDBJ databases">
        <authorList>
            <person name="Gilroy R."/>
        </authorList>
    </citation>
    <scope>NUCLEOTIDE SEQUENCE</scope>
    <source>
        <strain evidence="19">CHK121-7720</strain>
    </source>
</reference>
<keyword evidence="10" id="KW-0626">Porin</keyword>
<feature type="domain" description="SLBB" evidence="18">
    <location>
        <begin position="143"/>
        <end position="222"/>
    </location>
</feature>
<evidence type="ECO:0000259" key="17">
    <source>
        <dbReference type="Pfam" id="PF02563"/>
    </source>
</evidence>
<feature type="transmembrane region" description="Helical" evidence="15">
    <location>
        <begin position="242"/>
        <end position="264"/>
    </location>
</feature>
<feature type="chain" id="PRO_5037609450" evidence="16">
    <location>
        <begin position="22"/>
        <end position="265"/>
    </location>
</feature>
<evidence type="ECO:0000256" key="2">
    <source>
        <dbReference type="ARBA" id="ARBA00009450"/>
    </source>
</evidence>
<keyword evidence="5" id="KW-0762">Sugar transport</keyword>
<dbReference type="Proteomes" id="UP000757103">
    <property type="component" value="Unassembled WGS sequence"/>
</dbReference>
<keyword evidence="6 15" id="KW-0812">Transmembrane</keyword>
<dbReference type="Pfam" id="PF22461">
    <property type="entry name" value="SLBB_2"/>
    <property type="match status" value="1"/>
</dbReference>
<dbReference type="InterPro" id="IPR049712">
    <property type="entry name" value="Poly_export"/>
</dbReference>
<dbReference type="PANTHER" id="PTHR33619:SF3">
    <property type="entry name" value="POLYSACCHARIDE EXPORT PROTEIN GFCE-RELATED"/>
    <property type="match status" value="1"/>
</dbReference>
<proteinExistence type="inferred from homology"/>
<comment type="subcellular location">
    <subcellularLocation>
        <location evidence="1">Cell outer membrane</location>
        <topology evidence="1">Multi-pass membrane protein</topology>
    </subcellularLocation>
</comment>
<evidence type="ECO:0000256" key="15">
    <source>
        <dbReference type="SAM" id="Phobius"/>
    </source>
</evidence>
<evidence type="ECO:0000256" key="8">
    <source>
        <dbReference type="ARBA" id="ARBA00023047"/>
    </source>
</evidence>
<evidence type="ECO:0000256" key="3">
    <source>
        <dbReference type="ARBA" id="ARBA00022448"/>
    </source>
</evidence>
<dbReference type="AlphaFoldDB" id="A0A921SUW4"/>
<dbReference type="InterPro" id="IPR054765">
    <property type="entry name" value="SLBB_dom"/>
</dbReference>
<evidence type="ECO:0000256" key="11">
    <source>
        <dbReference type="ARBA" id="ARBA00023136"/>
    </source>
</evidence>
<evidence type="ECO:0000256" key="14">
    <source>
        <dbReference type="ARBA" id="ARBA00023288"/>
    </source>
</evidence>
<dbReference type="PANTHER" id="PTHR33619">
    <property type="entry name" value="POLYSACCHARIDE EXPORT PROTEIN GFCE-RELATED"/>
    <property type="match status" value="1"/>
</dbReference>
<dbReference type="GO" id="GO:0046930">
    <property type="term" value="C:pore complex"/>
    <property type="evidence" value="ECO:0007669"/>
    <property type="project" value="UniProtKB-KW"/>
</dbReference>
<protein>
    <submittedName>
        <fullName evidence="19">Polysaccharide biosynthesis/export family protein</fullName>
    </submittedName>
</protein>
<accession>A0A921SUW4</accession>
<dbReference type="RefSeq" id="WP_273306161.1">
    <property type="nucleotide sequence ID" value="NZ_CALUJX010000010.1"/>
</dbReference>
<dbReference type="Gene3D" id="3.10.560.10">
    <property type="entry name" value="Outer membrane lipoprotein wza domain like"/>
    <property type="match status" value="1"/>
</dbReference>
<evidence type="ECO:0000256" key="16">
    <source>
        <dbReference type="SAM" id="SignalP"/>
    </source>
</evidence>
<sequence>MKINMLSAVVLLLLATSCATNKTTYFENLDVDQLSGKLDVGNYELQIAPDDMLSITVSSVVPDAAAPYNLPAVSYSEPGKKELTTVPNLQVYTVSKDGYIYFPSVGRIHAAGLTRTELAEYIEDKIRPELKDPFVLVQFMNFKVVVLGEVKSPGQIPVQTERISILDAIGAAGDLTIYGERKNILLIREENGKRVFHHFDLTDKATFESPYFYLKQNDVVYVMPNRAQRNNSDYNQLASYRISVAGTVVSAISVLASLAIALFIR</sequence>
<gene>
    <name evidence="19" type="ORF">K8U91_06510</name>
</gene>